<dbReference type="SUPFAM" id="SSF103473">
    <property type="entry name" value="MFS general substrate transporter"/>
    <property type="match status" value="1"/>
</dbReference>
<dbReference type="AlphaFoldDB" id="A0ABD6EN28"/>
<evidence type="ECO:0000256" key="3">
    <source>
        <dbReference type="ARBA" id="ARBA00022989"/>
    </source>
</evidence>
<dbReference type="Pfam" id="PF07690">
    <property type="entry name" value="MFS_1"/>
    <property type="match status" value="1"/>
</dbReference>
<comment type="caution">
    <text evidence="6">The sequence shown here is derived from an EMBL/GenBank/DDBJ whole genome shotgun (WGS) entry which is preliminary data.</text>
</comment>
<evidence type="ECO:0000313" key="6">
    <source>
        <dbReference type="EMBL" id="MFH4978836.1"/>
    </source>
</evidence>
<protein>
    <recommendedName>
        <fullName evidence="8">Major facilitator superfamily (MFS) profile domain-containing protein</fullName>
    </recommendedName>
</protein>
<feature type="transmembrane region" description="Helical" evidence="5">
    <location>
        <begin position="62"/>
        <end position="83"/>
    </location>
</feature>
<feature type="transmembrane region" description="Helical" evidence="5">
    <location>
        <begin position="194"/>
        <end position="213"/>
    </location>
</feature>
<evidence type="ECO:0008006" key="8">
    <source>
        <dbReference type="Google" id="ProtNLM"/>
    </source>
</evidence>
<accession>A0ABD6EN28</accession>
<feature type="transmembrane region" description="Helical" evidence="5">
    <location>
        <begin position="165"/>
        <end position="182"/>
    </location>
</feature>
<keyword evidence="3 5" id="KW-1133">Transmembrane helix</keyword>
<evidence type="ECO:0000256" key="1">
    <source>
        <dbReference type="ARBA" id="ARBA00004141"/>
    </source>
</evidence>
<evidence type="ECO:0000256" key="5">
    <source>
        <dbReference type="SAM" id="Phobius"/>
    </source>
</evidence>
<dbReference type="PANTHER" id="PTHR43184:SF12">
    <property type="entry name" value="SUGAR PHOSPHATE EXCHANGER 3"/>
    <property type="match status" value="1"/>
</dbReference>
<feature type="transmembrane region" description="Helical" evidence="5">
    <location>
        <begin position="89"/>
        <end position="109"/>
    </location>
</feature>
<dbReference type="GO" id="GO:0016020">
    <property type="term" value="C:membrane"/>
    <property type="evidence" value="ECO:0007669"/>
    <property type="project" value="UniProtKB-SubCell"/>
</dbReference>
<name>A0ABD6EN28_9BILA</name>
<dbReference type="PANTHER" id="PTHR43184">
    <property type="entry name" value="MAJOR FACILITATOR SUPERFAMILY TRANSPORTER 16, ISOFORM B"/>
    <property type="match status" value="1"/>
</dbReference>
<gene>
    <name evidence="6" type="ORF">AB6A40_005545</name>
</gene>
<organism evidence="6 7">
    <name type="scientific">Gnathostoma spinigerum</name>
    <dbReference type="NCBI Taxonomy" id="75299"/>
    <lineage>
        <taxon>Eukaryota</taxon>
        <taxon>Metazoa</taxon>
        <taxon>Ecdysozoa</taxon>
        <taxon>Nematoda</taxon>
        <taxon>Chromadorea</taxon>
        <taxon>Rhabditida</taxon>
        <taxon>Spirurina</taxon>
        <taxon>Gnathostomatomorpha</taxon>
        <taxon>Gnathostomatoidea</taxon>
        <taxon>Gnathostomatidae</taxon>
        <taxon>Gnathostoma</taxon>
    </lineage>
</organism>
<evidence type="ECO:0000256" key="4">
    <source>
        <dbReference type="ARBA" id="ARBA00023136"/>
    </source>
</evidence>
<reference evidence="6 7" key="1">
    <citation type="submission" date="2024-08" db="EMBL/GenBank/DDBJ databases">
        <title>Gnathostoma spinigerum genome.</title>
        <authorList>
            <person name="Gonzalez-Bertolin B."/>
            <person name="Monzon S."/>
            <person name="Zaballos A."/>
            <person name="Jimenez P."/>
            <person name="Dekumyoy P."/>
            <person name="Varona S."/>
            <person name="Cuesta I."/>
            <person name="Sumanam S."/>
            <person name="Adisakwattana P."/>
            <person name="Gasser R.B."/>
            <person name="Hernandez-Gonzalez A."/>
            <person name="Young N.D."/>
            <person name="Perteguer M.J."/>
        </authorList>
    </citation>
    <scope>NUCLEOTIDE SEQUENCE [LARGE SCALE GENOMIC DNA]</scope>
    <source>
        <strain evidence="6">AL3</strain>
        <tissue evidence="6">Liver</tissue>
    </source>
</reference>
<dbReference type="InterPro" id="IPR011701">
    <property type="entry name" value="MFS"/>
</dbReference>
<dbReference type="EMBL" id="JBGFUD010003574">
    <property type="protein sequence ID" value="MFH4978836.1"/>
    <property type="molecule type" value="Genomic_DNA"/>
</dbReference>
<proteinExistence type="predicted"/>
<keyword evidence="4 5" id="KW-0472">Membrane</keyword>
<keyword evidence="2 5" id="KW-0812">Transmembrane</keyword>
<dbReference type="InterPro" id="IPR036259">
    <property type="entry name" value="MFS_trans_sf"/>
</dbReference>
<comment type="subcellular location">
    <subcellularLocation>
        <location evidence="1">Membrane</location>
        <topology evidence="1">Multi-pass membrane protein</topology>
    </subcellularLocation>
</comment>
<dbReference type="Gene3D" id="1.20.1250.20">
    <property type="entry name" value="MFS general substrate transporter like domains"/>
    <property type="match status" value="2"/>
</dbReference>
<evidence type="ECO:0000313" key="7">
    <source>
        <dbReference type="Proteomes" id="UP001608902"/>
    </source>
</evidence>
<keyword evidence="7" id="KW-1185">Reference proteome</keyword>
<sequence>MWTSSVPVFLFGMLPYCLRWYSKIFYITLWTLNGLLQSVGWPTEVCIMGNWFGYKSRGVIMGLWSACASVGNIMGTIVSSLTLQMGYQYAFAMNSLLLIVGGIITKCFLLSAPRNIGLPDPLESPEDSDRLEEVLNERPKPISFWSACCLPGVPCYSFAYACLKLVNYSFFFWLPFYLYSRFAWDESLADNLSIWYDCGGIIAAVIAGFVSVFRHPIIFVHLSVVQLW</sequence>
<dbReference type="Proteomes" id="UP001608902">
    <property type="component" value="Unassembled WGS sequence"/>
</dbReference>
<evidence type="ECO:0000256" key="2">
    <source>
        <dbReference type="ARBA" id="ARBA00022692"/>
    </source>
</evidence>